<keyword evidence="2" id="KW-1185">Reference proteome</keyword>
<name>A0A6G0YHF7_APHCR</name>
<sequence length="10" mass="1164">MDISTNQNNQ</sequence>
<evidence type="ECO:0000313" key="1">
    <source>
        <dbReference type="EMBL" id="KAF0755781.1"/>
    </source>
</evidence>
<reference evidence="1 2" key="1">
    <citation type="submission" date="2019-08" db="EMBL/GenBank/DDBJ databases">
        <title>Whole genome of Aphis craccivora.</title>
        <authorList>
            <person name="Voronova N.V."/>
            <person name="Shulinski R.S."/>
            <person name="Bandarenka Y.V."/>
            <person name="Zhorov D.G."/>
            <person name="Warner D."/>
        </authorList>
    </citation>
    <scope>NUCLEOTIDE SEQUENCE [LARGE SCALE GENOMIC DNA]</scope>
    <source>
        <strain evidence="1">180601</strain>
        <tissue evidence="1">Whole Body</tissue>
    </source>
</reference>
<accession>A0A6G0YHF7</accession>
<protein>
    <submittedName>
        <fullName evidence="1">Uncharacterized protein</fullName>
    </submittedName>
</protein>
<dbReference type="EMBL" id="VUJU01004020">
    <property type="protein sequence ID" value="KAF0755781.1"/>
    <property type="molecule type" value="Genomic_DNA"/>
</dbReference>
<feature type="non-terminal residue" evidence="1">
    <location>
        <position position="10"/>
    </location>
</feature>
<evidence type="ECO:0000313" key="2">
    <source>
        <dbReference type="Proteomes" id="UP000478052"/>
    </source>
</evidence>
<comment type="caution">
    <text evidence="1">The sequence shown here is derived from an EMBL/GenBank/DDBJ whole genome shotgun (WGS) entry which is preliminary data.</text>
</comment>
<organism evidence="1 2">
    <name type="scientific">Aphis craccivora</name>
    <name type="common">Cowpea aphid</name>
    <dbReference type="NCBI Taxonomy" id="307492"/>
    <lineage>
        <taxon>Eukaryota</taxon>
        <taxon>Metazoa</taxon>
        <taxon>Ecdysozoa</taxon>
        <taxon>Arthropoda</taxon>
        <taxon>Hexapoda</taxon>
        <taxon>Insecta</taxon>
        <taxon>Pterygota</taxon>
        <taxon>Neoptera</taxon>
        <taxon>Paraneoptera</taxon>
        <taxon>Hemiptera</taxon>
        <taxon>Sternorrhyncha</taxon>
        <taxon>Aphidomorpha</taxon>
        <taxon>Aphidoidea</taxon>
        <taxon>Aphididae</taxon>
        <taxon>Aphidini</taxon>
        <taxon>Aphis</taxon>
        <taxon>Aphis</taxon>
    </lineage>
</organism>
<gene>
    <name evidence="1" type="ORF">FWK35_00010550</name>
</gene>
<dbReference type="Proteomes" id="UP000478052">
    <property type="component" value="Unassembled WGS sequence"/>
</dbReference>
<proteinExistence type="predicted"/>